<organism evidence="3 4">
    <name type="scientific">Catenaria anguillulae PL171</name>
    <dbReference type="NCBI Taxonomy" id="765915"/>
    <lineage>
        <taxon>Eukaryota</taxon>
        <taxon>Fungi</taxon>
        <taxon>Fungi incertae sedis</taxon>
        <taxon>Blastocladiomycota</taxon>
        <taxon>Blastocladiomycetes</taxon>
        <taxon>Blastocladiales</taxon>
        <taxon>Catenariaceae</taxon>
        <taxon>Catenaria</taxon>
    </lineage>
</organism>
<feature type="compositionally biased region" description="Low complexity" evidence="1">
    <location>
        <begin position="116"/>
        <end position="142"/>
    </location>
</feature>
<accession>A0A1Y2HK91</accession>
<comment type="caution">
    <text evidence="3">The sequence shown here is derived from an EMBL/GenBank/DDBJ whole genome shotgun (WGS) entry which is preliminary data.</text>
</comment>
<sequence>MFATILALLMAGAPLAAHAQQQPQPGQTTTTKSELSITALSPTGQSTTVKFPGIPGLSLQGGIPKCGADTGIDAQKTSANEAFCRTLRTELAKLNGDVWKDVAKGGDIKIVGFASSESTTTSPTGSSSSTGNGQNGGNASANGGQGGAAGQGGNSGTAAASTSAATGISFCVQSLAGFGLVVAGAAVM</sequence>
<evidence type="ECO:0000256" key="2">
    <source>
        <dbReference type="SAM" id="SignalP"/>
    </source>
</evidence>
<keyword evidence="2" id="KW-0732">Signal</keyword>
<gene>
    <name evidence="3" type="ORF">BCR44DRAFT_40995</name>
</gene>
<evidence type="ECO:0000313" key="4">
    <source>
        <dbReference type="Proteomes" id="UP000193411"/>
    </source>
</evidence>
<keyword evidence="4" id="KW-1185">Reference proteome</keyword>
<dbReference type="Proteomes" id="UP000193411">
    <property type="component" value="Unassembled WGS sequence"/>
</dbReference>
<feature type="compositionally biased region" description="Gly residues" evidence="1">
    <location>
        <begin position="143"/>
        <end position="155"/>
    </location>
</feature>
<evidence type="ECO:0000313" key="3">
    <source>
        <dbReference type="EMBL" id="ORZ35017.1"/>
    </source>
</evidence>
<name>A0A1Y2HK91_9FUNG</name>
<feature type="region of interest" description="Disordered" evidence="1">
    <location>
        <begin position="116"/>
        <end position="158"/>
    </location>
</feature>
<protein>
    <submittedName>
        <fullName evidence="3">Uncharacterized protein</fullName>
    </submittedName>
</protein>
<dbReference type="AlphaFoldDB" id="A0A1Y2HK91"/>
<evidence type="ECO:0000256" key="1">
    <source>
        <dbReference type="SAM" id="MobiDB-lite"/>
    </source>
</evidence>
<proteinExistence type="predicted"/>
<reference evidence="3 4" key="1">
    <citation type="submission" date="2016-07" db="EMBL/GenBank/DDBJ databases">
        <title>Pervasive Adenine N6-methylation of Active Genes in Fungi.</title>
        <authorList>
            <consortium name="DOE Joint Genome Institute"/>
            <person name="Mondo S.J."/>
            <person name="Dannebaum R.O."/>
            <person name="Kuo R.C."/>
            <person name="Labutti K."/>
            <person name="Haridas S."/>
            <person name="Kuo A."/>
            <person name="Salamov A."/>
            <person name="Ahrendt S.R."/>
            <person name="Lipzen A."/>
            <person name="Sullivan W."/>
            <person name="Andreopoulos W.B."/>
            <person name="Clum A."/>
            <person name="Lindquist E."/>
            <person name="Daum C."/>
            <person name="Ramamoorthy G.K."/>
            <person name="Gryganskyi A."/>
            <person name="Culley D."/>
            <person name="Magnuson J.K."/>
            <person name="James T.Y."/>
            <person name="O'Malley M.A."/>
            <person name="Stajich J.E."/>
            <person name="Spatafora J.W."/>
            <person name="Visel A."/>
            <person name="Grigoriev I.V."/>
        </authorList>
    </citation>
    <scope>NUCLEOTIDE SEQUENCE [LARGE SCALE GENOMIC DNA]</scope>
    <source>
        <strain evidence="3 4">PL171</strain>
    </source>
</reference>
<feature type="signal peptide" evidence="2">
    <location>
        <begin position="1"/>
        <end position="19"/>
    </location>
</feature>
<dbReference type="EMBL" id="MCFL01000024">
    <property type="protein sequence ID" value="ORZ35017.1"/>
    <property type="molecule type" value="Genomic_DNA"/>
</dbReference>
<feature type="chain" id="PRO_5012192358" evidence="2">
    <location>
        <begin position="20"/>
        <end position="188"/>
    </location>
</feature>